<dbReference type="Proteomes" id="UP000576152">
    <property type="component" value="Unassembled WGS sequence"/>
</dbReference>
<keyword evidence="2" id="KW-1185">Reference proteome</keyword>
<sequence>MKTEVRLAKALGRAFHSLPVIGCFESGANQQADHVTVTDERGGIWELALFSRASLSDRRVLLRELAAAAGECSLESVDRLGYREVSAFKVTDWVGPGCSGQPAKLRLQATKRVQRA</sequence>
<evidence type="ECO:0000313" key="1">
    <source>
        <dbReference type="EMBL" id="MBB3713322.1"/>
    </source>
</evidence>
<organism evidence="1 2">
    <name type="scientific">Limimaricola variabilis</name>
    <dbReference type="NCBI Taxonomy" id="1492771"/>
    <lineage>
        <taxon>Bacteria</taxon>
        <taxon>Pseudomonadati</taxon>
        <taxon>Pseudomonadota</taxon>
        <taxon>Alphaproteobacteria</taxon>
        <taxon>Rhodobacterales</taxon>
        <taxon>Paracoccaceae</taxon>
        <taxon>Limimaricola</taxon>
    </lineage>
</organism>
<comment type="caution">
    <text evidence="1">The sequence shown here is derived from an EMBL/GenBank/DDBJ whole genome shotgun (WGS) entry which is preliminary data.</text>
</comment>
<dbReference type="RefSeq" id="WP_183474805.1">
    <property type="nucleotide sequence ID" value="NZ_JACIBX010000013.1"/>
</dbReference>
<accession>A0ABR6HS78</accession>
<proteinExistence type="predicted"/>
<name>A0ABR6HS78_9RHOB</name>
<evidence type="ECO:0000313" key="2">
    <source>
        <dbReference type="Proteomes" id="UP000576152"/>
    </source>
</evidence>
<reference evidence="1 2" key="1">
    <citation type="submission" date="2020-08" db="EMBL/GenBank/DDBJ databases">
        <title>Genomic Encyclopedia of Type Strains, Phase III (KMG-III): the genomes of soil and plant-associated and newly described type strains.</title>
        <authorList>
            <person name="Whitman W."/>
        </authorList>
    </citation>
    <scope>NUCLEOTIDE SEQUENCE [LARGE SCALE GENOMIC DNA]</scope>
    <source>
        <strain evidence="1 2">CECT 8572</strain>
    </source>
</reference>
<protein>
    <submittedName>
        <fullName evidence="1">Uncharacterized protein</fullName>
    </submittedName>
</protein>
<gene>
    <name evidence="1" type="ORF">FHS00_002924</name>
</gene>
<dbReference type="EMBL" id="JACIBX010000013">
    <property type="protein sequence ID" value="MBB3713322.1"/>
    <property type="molecule type" value="Genomic_DNA"/>
</dbReference>